<protein>
    <submittedName>
        <fullName evidence="1">Abhd13 protein</fullName>
    </submittedName>
</protein>
<gene>
    <name evidence="1" type="primary">abhd13</name>
    <name evidence="1" type="ORF">SNEC2469_LOCUS2829</name>
</gene>
<dbReference type="AlphaFoldDB" id="A0A812KB64"/>
<keyword evidence="2" id="KW-1185">Reference proteome</keyword>
<feature type="non-terminal residue" evidence="1">
    <location>
        <position position="168"/>
    </location>
</feature>
<evidence type="ECO:0000313" key="1">
    <source>
        <dbReference type="EMBL" id="CAE7221122.1"/>
    </source>
</evidence>
<comment type="caution">
    <text evidence="1">The sequence shown here is derived from an EMBL/GenBank/DDBJ whole genome shotgun (WGS) entry which is preliminary data.</text>
</comment>
<accession>A0A812KB64</accession>
<organism evidence="1 2">
    <name type="scientific">Symbiodinium necroappetens</name>
    <dbReference type="NCBI Taxonomy" id="1628268"/>
    <lineage>
        <taxon>Eukaryota</taxon>
        <taxon>Sar</taxon>
        <taxon>Alveolata</taxon>
        <taxon>Dinophyceae</taxon>
        <taxon>Suessiales</taxon>
        <taxon>Symbiodiniaceae</taxon>
        <taxon>Symbiodinium</taxon>
    </lineage>
</organism>
<proteinExistence type="predicted"/>
<dbReference type="Proteomes" id="UP000601435">
    <property type="component" value="Unassembled WGS sequence"/>
</dbReference>
<name>A0A812KB64_9DINO</name>
<sequence length="168" mass="19514">TLYLDFVGCENLTDVGMKALAESLPETLAELELHFVGSFEQQAAVFAVFARAAWLKVTYAGTRVNRNFASRAELRAFADRTDRANHATDWTGWAGKPYLTVLLWPLVSWYMKKYFQLRPHLSWWNIHCFLVWLFCLRDIVLNDYGSDFNPLRRIDVDVIFLFCSSIYS</sequence>
<evidence type="ECO:0000313" key="2">
    <source>
        <dbReference type="Proteomes" id="UP000601435"/>
    </source>
</evidence>
<reference evidence="1" key="1">
    <citation type="submission" date="2021-02" db="EMBL/GenBank/DDBJ databases">
        <authorList>
            <person name="Dougan E. K."/>
            <person name="Rhodes N."/>
            <person name="Thang M."/>
            <person name="Chan C."/>
        </authorList>
    </citation>
    <scope>NUCLEOTIDE SEQUENCE</scope>
</reference>
<dbReference type="EMBL" id="CAJNJA010007164">
    <property type="protein sequence ID" value="CAE7221122.1"/>
    <property type="molecule type" value="Genomic_DNA"/>
</dbReference>